<dbReference type="AlphaFoldDB" id="A0A314UWA6"/>
<protein>
    <submittedName>
        <fullName evidence="1">Uncharacterized protein</fullName>
    </submittedName>
</protein>
<keyword evidence="2" id="KW-1185">Reference proteome</keyword>
<accession>A0A314UWA6</accession>
<sequence length="71" mass="7858">MGGITGLGREEVEEDIDRIVQSRVIVEFGFKGEDLTDGVQFKRVASDLALLQHHLPRGAAHLSLWVPFAKT</sequence>
<comment type="caution">
    <text evidence="1">The sequence shown here is derived from an EMBL/GenBank/DDBJ whole genome shotgun (WGS) entry which is preliminary data.</text>
</comment>
<evidence type="ECO:0000313" key="1">
    <source>
        <dbReference type="EMBL" id="PQM41198.1"/>
    </source>
</evidence>
<dbReference type="Proteomes" id="UP000250321">
    <property type="component" value="Unassembled WGS sequence"/>
</dbReference>
<dbReference type="EMBL" id="PJQY01002975">
    <property type="protein sequence ID" value="PQM41198.1"/>
    <property type="molecule type" value="Genomic_DNA"/>
</dbReference>
<organism evidence="1 2">
    <name type="scientific">Prunus yedoensis var. nudiflora</name>
    <dbReference type="NCBI Taxonomy" id="2094558"/>
    <lineage>
        <taxon>Eukaryota</taxon>
        <taxon>Viridiplantae</taxon>
        <taxon>Streptophyta</taxon>
        <taxon>Embryophyta</taxon>
        <taxon>Tracheophyta</taxon>
        <taxon>Spermatophyta</taxon>
        <taxon>Magnoliopsida</taxon>
        <taxon>eudicotyledons</taxon>
        <taxon>Gunneridae</taxon>
        <taxon>Pentapetalae</taxon>
        <taxon>rosids</taxon>
        <taxon>fabids</taxon>
        <taxon>Rosales</taxon>
        <taxon>Rosaceae</taxon>
        <taxon>Amygdaloideae</taxon>
        <taxon>Amygdaleae</taxon>
        <taxon>Prunus</taxon>
    </lineage>
</organism>
<reference evidence="1 2" key="1">
    <citation type="submission" date="2018-02" db="EMBL/GenBank/DDBJ databases">
        <title>Draft genome of wild Prunus yedoensis var. nudiflora.</title>
        <authorList>
            <person name="Baek S."/>
            <person name="Kim J.-H."/>
            <person name="Choi K."/>
            <person name="Kim G.-B."/>
            <person name="Cho A."/>
            <person name="Jang H."/>
            <person name="Shin C.-H."/>
            <person name="Yu H.-J."/>
            <person name="Mun J.-H."/>
        </authorList>
    </citation>
    <scope>NUCLEOTIDE SEQUENCE [LARGE SCALE GENOMIC DNA]</scope>
    <source>
        <strain evidence="2">cv. Jeju island</strain>
        <tissue evidence="1">Leaf</tissue>
    </source>
</reference>
<name>A0A314UWA6_PRUYE</name>
<evidence type="ECO:0000313" key="2">
    <source>
        <dbReference type="Proteomes" id="UP000250321"/>
    </source>
</evidence>
<proteinExistence type="predicted"/>
<gene>
    <name evidence="1" type="ORF">Pyn_13295</name>
</gene>